<evidence type="ECO:0000256" key="4">
    <source>
        <dbReference type="ARBA" id="ARBA00023125"/>
    </source>
</evidence>
<organism evidence="9 10">
    <name type="scientific">Candidatus Campbellbacteria bacterium CG22_combo_CG10-13_8_21_14_all_36_13</name>
    <dbReference type="NCBI Taxonomy" id="1974529"/>
    <lineage>
        <taxon>Bacteria</taxon>
        <taxon>Candidatus Campbelliibacteriota</taxon>
    </lineage>
</organism>
<dbReference type="Pfam" id="PF08281">
    <property type="entry name" value="Sigma70_r4_2"/>
    <property type="match status" value="1"/>
</dbReference>
<dbReference type="InterPro" id="IPR013325">
    <property type="entry name" value="RNA_pol_sigma_r2"/>
</dbReference>
<proteinExistence type="inferred from homology"/>
<evidence type="ECO:0000313" key="9">
    <source>
        <dbReference type="EMBL" id="PIP87288.1"/>
    </source>
</evidence>
<dbReference type="InterPro" id="IPR013249">
    <property type="entry name" value="RNA_pol_sigma70_r4_t2"/>
</dbReference>
<evidence type="ECO:0000256" key="2">
    <source>
        <dbReference type="ARBA" id="ARBA00023015"/>
    </source>
</evidence>
<keyword evidence="5 6" id="KW-0804">Transcription</keyword>
<dbReference type="AlphaFoldDB" id="A0A2H0DZI3"/>
<dbReference type="InterPro" id="IPR039425">
    <property type="entry name" value="RNA_pol_sigma-70-like"/>
</dbReference>
<dbReference type="GO" id="GO:0016987">
    <property type="term" value="F:sigma factor activity"/>
    <property type="evidence" value="ECO:0007669"/>
    <property type="project" value="UniProtKB-KW"/>
</dbReference>
<dbReference type="PANTHER" id="PTHR43133:SF51">
    <property type="entry name" value="RNA POLYMERASE SIGMA FACTOR"/>
    <property type="match status" value="1"/>
</dbReference>
<name>A0A2H0DZI3_9BACT</name>
<dbReference type="Gene3D" id="1.10.10.10">
    <property type="entry name" value="Winged helix-like DNA-binding domain superfamily/Winged helix DNA-binding domain"/>
    <property type="match status" value="1"/>
</dbReference>
<dbReference type="InterPro" id="IPR014284">
    <property type="entry name" value="RNA_pol_sigma-70_dom"/>
</dbReference>
<dbReference type="PROSITE" id="PS01063">
    <property type="entry name" value="SIGMA70_ECF"/>
    <property type="match status" value="1"/>
</dbReference>
<dbReference type="InterPro" id="IPR013324">
    <property type="entry name" value="RNA_pol_sigma_r3/r4-like"/>
</dbReference>
<dbReference type="InterPro" id="IPR000838">
    <property type="entry name" value="RNA_pol_sigma70_ECF_CS"/>
</dbReference>
<keyword evidence="3 6" id="KW-0731">Sigma factor</keyword>
<dbReference type="GO" id="GO:0003677">
    <property type="term" value="F:DNA binding"/>
    <property type="evidence" value="ECO:0007669"/>
    <property type="project" value="UniProtKB-KW"/>
</dbReference>
<evidence type="ECO:0000256" key="5">
    <source>
        <dbReference type="ARBA" id="ARBA00023163"/>
    </source>
</evidence>
<evidence type="ECO:0000259" key="7">
    <source>
        <dbReference type="Pfam" id="PF04542"/>
    </source>
</evidence>
<dbReference type="EMBL" id="PCTT01000013">
    <property type="protein sequence ID" value="PIP87288.1"/>
    <property type="molecule type" value="Genomic_DNA"/>
</dbReference>
<dbReference type="Gene3D" id="1.10.1740.10">
    <property type="match status" value="1"/>
</dbReference>
<dbReference type="Pfam" id="PF04542">
    <property type="entry name" value="Sigma70_r2"/>
    <property type="match status" value="1"/>
</dbReference>
<evidence type="ECO:0000256" key="3">
    <source>
        <dbReference type="ARBA" id="ARBA00023082"/>
    </source>
</evidence>
<dbReference type="NCBIfam" id="TIGR02937">
    <property type="entry name" value="sigma70-ECF"/>
    <property type="match status" value="1"/>
</dbReference>
<evidence type="ECO:0000256" key="1">
    <source>
        <dbReference type="ARBA" id="ARBA00010641"/>
    </source>
</evidence>
<dbReference type="Proteomes" id="UP000231143">
    <property type="component" value="Unassembled WGS sequence"/>
</dbReference>
<reference evidence="9 10" key="1">
    <citation type="submission" date="2017-09" db="EMBL/GenBank/DDBJ databases">
        <title>Depth-based differentiation of microbial function through sediment-hosted aquifers and enrichment of novel symbionts in the deep terrestrial subsurface.</title>
        <authorList>
            <person name="Probst A.J."/>
            <person name="Ladd B."/>
            <person name="Jarett J.K."/>
            <person name="Geller-Mcgrath D.E."/>
            <person name="Sieber C.M."/>
            <person name="Emerson J.B."/>
            <person name="Anantharaman K."/>
            <person name="Thomas B.C."/>
            <person name="Malmstrom R."/>
            <person name="Stieglmeier M."/>
            <person name="Klingl A."/>
            <person name="Woyke T."/>
            <person name="Ryan C.M."/>
            <person name="Banfield J.F."/>
        </authorList>
    </citation>
    <scope>NUCLEOTIDE SEQUENCE [LARGE SCALE GENOMIC DNA]</scope>
    <source>
        <strain evidence="9">CG22_combo_CG10-13_8_21_14_all_36_13</strain>
    </source>
</reference>
<evidence type="ECO:0000259" key="8">
    <source>
        <dbReference type="Pfam" id="PF08281"/>
    </source>
</evidence>
<sequence length="187" mass="22048">MGEKTDEEIVLTVQTGDIESFGILVERYEAKLKRYAKKFLSNREDAEDLVQNVFIKAYTNIKGFNTSQKFSSWIYRIAHNEFINAMKRKKFDPLHFFDSDTLFPHPIAEESADDRVNNFELKESINKCLDKLEPKYLEPLILFYFEYMSYKDISDILKIPVSTVGVRIGRGKKLLQKYYKQLDPTYE</sequence>
<keyword evidence="4 6" id="KW-0238">DNA-binding</keyword>
<feature type="domain" description="RNA polymerase sigma-70 region 2" evidence="7">
    <location>
        <begin position="24"/>
        <end position="90"/>
    </location>
</feature>
<dbReference type="SUPFAM" id="SSF88659">
    <property type="entry name" value="Sigma3 and sigma4 domains of RNA polymerase sigma factors"/>
    <property type="match status" value="1"/>
</dbReference>
<keyword evidence="2 6" id="KW-0805">Transcription regulation</keyword>
<dbReference type="InterPro" id="IPR036388">
    <property type="entry name" value="WH-like_DNA-bd_sf"/>
</dbReference>
<dbReference type="CDD" id="cd06171">
    <property type="entry name" value="Sigma70_r4"/>
    <property type="match status" value="1"/>
</dbReference>
<comment type="caution">
    <text evidence="9">The sequence shown here is derived from an EMBL/GenBank/DDBJ whole genome shotgun (WGS) entry which is preliminary data.</text>
</comment>
<gene>
    <name evidence="9" type="ORF">COW81_01045</name>
</gene>
<dbReference type="PANTHER" id="PTHR43133">
    <property type="entry name" value="RNA POLYMERASE ECF-TYPE SIGMA FACTO"/>
    <property type="match status" value="1"/>
</dbReference>
<accession>A0A2H0DZI3</accession>
<dbReference type="InterPro" id="IPR007627">
    <property type="entry name" value="RNA_pol_sigma70_r2"/>
</dbReference>
<protein>
    <recommendedName>
        <fullName evidence="6">RNA polymerase sigma factor</fullName>
    </recommendedName>
</protein>
<dbReference type="SUPFAM" id="SSF88946">
    <property type="entry name" value="Sigma2 domain of RNA polymerase sigma factors"/>
    <property type="match status" value="1"/>
</dbReference>
<evidence type="ECO:0000256" key="6">
    <source>
        <dbReference type="RuleBase" id="RU000716"/>
    </source>
</evidence>
<feature type="domain" description="RNA polymerase sigma factor 70 region 4 type 2" evidence="8">
    <location>
        <begin position="123"/>
        <end position="175"/>
    </location>
</feature>
<comment type="similarity">
    <text evidence="1 6">Belongs to the sigma-70 factor family. ECF subfamily.</text>
</comment>
<evidence type="ECO:0000313" key="10">
    <source>
        <dbReference type="Proteomes" id="UP000231143"/>
    </source>
</evidence>
<dbReference type="GO" id="GO:0006352">
    <property type="term" value="P:DNA-templated transcription initiation"/>
    <property type="evidence" value="ECO:0007669"/>
    <property type="project" value="InterPro"/>
</dbReference>